<dbReference type="GO" id="GO:0004342">
    <property type="term" value="F:glucosamine-6-phosphate deaminase activity"/>
    <property type="evidence" value="ECO:0007669"/>
    <property type="project" value="InterPro"/>
</dbReference>
<proteinExistence type="predicted"/>
<evidence type="ECO:0000313" key="3">
    <source>
        <dbReference type="Proteomes" id="UP000185783"/>
    </source>
</evidence>
<dbReference type="InterPro" id="IPR006148">
    <property type="entry name" value="Glc/Gal-6P_isomerase"/>
</dbReference>
<feature type="domain" description="Glucosamine/galactosamine-6-phosphate isomerase" evidence="1">
    <location>
        <begin position="8"/>
        <end position="229"/>
    </location>
</feature>
<dbReference type="InterPro" id="IPR037171">
    <property type="entry name" value="NagB/RpiA_transferase-like"/>
</dbReference>
<dbReference type="Pfam" id="PF01182">
    <property type="entry name" value="Glucosamine_iso"/>
    <property type="match status" value="1"/>
</dbReference>
<dbReference type="SUPFAM" id="SSF100950">
    <property type="entry name" value="NagB/RpiA/CoA transferase-like"/>
    <property type="match status" value="1"/>
</dbReference>
<dbReference type="RefSeq" id="WP_028483132.1">
    <property type="nucleotide sequence ID" value="NZ_LVVZ01000016.1"/>
</dbReference>
<sequence length="247" mass="27064">MKIIVADDREALDTQAAKMGIETIKSAIERNGHATIILATGTSQVGMLERLVDPENEVPWDKVTAYHLDEYVGVGEDNPASFRGYLRERFVDHAPGVEFVPINADADDIVEELTKLSERIQAAKIDLCFCGIGENCHLAFNEPPANFEGAAPFTGVQLDDVSRVQQVKEGWYTDLDSVPRTAISMSISQMMKAEKIICVVPDERKATAVKNAFTGDVDPQYPASILQKHPNCVVFLDPESAGLLETA</sequence>
<dbReference type="CDD" id="cd01399">
    <property type="entry name" value="GlcN6P_deaminase"/>
    <property type="match status" value="1"/>
</dbReference>
<keyword evidence="3" id="KW-1185">Reference proteome</keyword>
<evidence type="ECO:0000313" key="2">
    <source>
        <dbReference type="EMBL" id="OKL43888.1"/>
    </source>
</evidence>
<dbReference type="Proteomes" id="UP000185783">
    <property type="component" value="Unassembled WGS sequence"/>
</dbReference>
<dbReference type="GO" id="GO:0042802">
    <property type="term" value="F:identical protein binding"/>
    <property type="evidence" value="ECO:0007669"/>
    <property type="project" value="TreeGrafter"/>
</dbReference>
<dbReference type="AlphaFoldDB" id="A0A1U7JGR4"/>
<dbReference type="Gene3D" id="3.40.50.1360">
    <property type="match status" value="1"/>
</dbReference>
<dbReference type="InterPro" id="IPR004547">
    <property type="entry name" value="Glucosamine6P_isomerase"/>
</dbReference>
<dbReference type="PANTHER" id="PTHR11280:SF6">
    <property type="entry name" value="GLUCOSAMINE-6-PHOSPHATE ISOMERASE NAGB"/>
    <property type="match status" value="1"/>
</dbReference>
<dbReference type="GO" id="GO:0005975">
    <property type="term" value="P:carbohydrate metabolic process"/>
    <property type="evidence" value="ECO:0007669"/>
    <property type="project" value="InterPro"/>
</dbReference>
<evidence type="ECO:0000259" key="1">
    <source>
        <dbReference type="Pfam" id="PF01182"/>
    </source>
</evidence>
<comment type="caution">
    <text evidence="2">The sequence shown here is derived from an EMBL/GenBank/DDBJ whole genome shotgun (WGS) entry which is preliminary data.</text>
</comment>
<protein>
    <recommendedName>
        <fullName evidence="1">Glucosamine/galactosamine-6-phosphate isomerase domain-containing protein</fullName>
    </recommendedName>
</protein>
<dbReference type="GO" id="GO:0006043">
    <property type="term" value="P:glucosamine catabolic process"/>
    <property type="evidence" value="ECO:0007669"/>
    <property type="project" value="TreeGrafter"/>
</dbReference>
<dbReference type="PANTHER" id="PTHR11280">
    <property type="entry name" value="GLUCOSAMINE-6-PHOSPHATE ISOMERASE"/>
    <property type="match status" value="1"/>
</dbReference>
<dbReference type="GO" id="GO:0019262">
    <property type="term" value="P:N-acetylneuraminate catabolic process"/>
    <property type="evidence" value="ECO:0007669"/>
    <property type="project" value="TreeGrafter"/>
</dbReference>
<dbReference type="EMBL" id="LVVZ01000016">
    <property type="protein sequence ID" value="OKL43888.1"/>
    <property type="molecule type" value="Genomic_DNA"/>
</dbReference>
<name>A0A1U7JGR4_9HYPH</name>
<dbReference type="STRING" id="197461.A3843_11265"/>
<dbReference type="GO" id="GO:0005737">
    <property type="term" value="C:cytoplasm"/>
    <property type="evidence" value="ECO:0007669"/>
    <property type="project" value="TreeGrafter"/>
</dbReference>
<dbReference type="GO" id="GO:0006046">
    <property type="term" value="P:N-acetylglucosamine catabolic process"/>
    <property type="evidence" value="ECO:0007669"/>
    <property type="project" value="TreeGrafter"/>
</dbReference>
<organism evidence="2 3">
    <name type="scientific">Pseudovibrio exalbescens</name>
    <dbReference type="NCBI Taxonomy" id="197461"/>
    <lineage>
        <taxon>Bacteria</taxon>
        <taxon>Pseudomonadati</taxon>
        <taxon>Pseudomonadota</taxon>
        <taxon>Alphaproteobacteria</taxon>
        <taxon>Hyphomicrobiales</taxon>
        <taxon>Stappiaceae</taxon>
        <taxon>Pseudovibrio</taxon>
    </lineage>
</organism>
<accession>A0A1U7JGR4</accession>
<gene>
    <name evidence="2" type="ORF">A3843_11265</name>
</gene>
<reference evidence="2 3" key="1">
    <citation type="submission" date="2016-03" db="EMBL/GenBank/DDBJ databases">
        <title>Genome sequence of Nesiotobacter sp. nov., a moderately halophilic alphaproteobacterium isolated from the Yellow Sea, China.</title>
        <authorList>
            <person name="Zhang G."/>
            <person name="Zhang R."/>
        </authorList>
    </citation>
    <scope>NUCLEOTIDE SEQUENCE [LARGE SCALE GENOMIC DNA]</scope>
    <source>
        <strain evidence="2 3">WB1-6</strain>
    </source>
</reference>